<dbReference type="Proteomes" id="UP000314986">
    <property type="component" value="Unassembled WGS sequence"/>
</dbReference>
<dbReference type="GO" id="GO:0008289">
    <property type="term" value="F:lipid binding"/>
    <property type="evidence" value="ECO:0007669"/>
    <property type="project" value="InterPro"/>
</dbReference>
<feature type="coiled-coil region" evidence="2">
    <location>
        <begin position="200"/>
        <end position="227"/>
    </location>
</feature>
<dbReference type="Ensembl" id="ENSCMIT00000026840.1">
    <property type="protein sequence ID" value="ENSCMIP00000026410.1"/>
    <property type="gene ID" value="ENSCMIG00000011574.1"/>
</dbReference>
<name>A0A4W3J0S1_CALMI</name>
<dbReference type="PANTHER" id="PTHR14096">
    <property type="entry name" value="APOLIPOPROTEIN L"/>
    <property type="match status" value="1"/>
</dbReference>
<keyword evidence="4" id="KW-1185">Reference proteome</keyword>
<dbReference type="GO" id="GO:0005576">
    <property type="term" value="C:extracellular region"/>
    <property type="evidence" value="ECO:0007669"/>
    <property type="project" value="InterPro"/>
</dbReference>
<dbReference type="InterPro" id="IPR008405">
    <property type="entry name" value="ApoL"/>
</dbReference>
<dbReference type="PANTHER" id="PTHR14096:SF28">
    <property type="entry name" value="APOLIPOPROTEIN L, 1-RELATED"/>
    <property type="match status" value="1"/>
</dbReference>
<dbReference type="GO" id="GO:0006869">
    <property type="term" value="P:lipid transport"/>
    <property type="evidence" value="ECO:0007669"/>
    <property type="project" value="InterPro"/>
</dbReference>
<dbReference type="GeneTree" id="ENSGT00970000197001"/>
<organism evidence="3 4">
    <name type="scientific">Callorhinchus milii</name>
    <name type="common">Ghost shark</name>
    <dbReference type="NCBI Taxonomy" id="7868"/>
    <lineage>
        <taxon>Eukaryota</taxon>
        <taxon>Metazoa</taxon>
        <taxon>Chordata</taxon>
        <taxon>Craniata</taxon>
        <taxon>Vertebrata</taxon>
        <taxon>Chondrichthyes</taxon>
        <taxon>Holocephali</taxon>
        <taxon>Chimaeriformes</taxon>
        <taxon>Callorhinchidae</taxon>
        <taxon>Callorhinchus</taxon>
    </lineage>
</organism>
<evidence type="ECO:0000256" key="2">
    <source>
        <dbReference type="SAM" id="Coils"/>
    </source>
</evidence>
<evidence type="ECO:0000313" key="4">
    <source>
        <dbReference type="Proteomes" id="UP000314986"/>
    </source>
</evidence>
<dbReference type="GO" id="GO:0042157">
    <property type="term" value="P:lipoprotein metabolic process"/>
    <property type="evidence" value="ECO:0007669"/>
    <property type="project" value="InterPro"/>
</dbReference>
<comment type="similarity">
    <text evidence="1">Belongs to the apolipoprotein L family.</text>
</comment>
<evidence type="ECO:0000256" key="1">
    <source>
        <dbReference type="ARBA" id="ARBA00010090"/>
    </source>
</evidence>
<dbReference type="InParanoid" id="A0A4W3J0S1"/>
<accession>A0A4W3J0S1</accession>
<sequence length="348" mass="38252">MAGILKPDTVSDTEDRKALKAEVEQRKEDVRDFVTLFPGWRVWMISYIRDLQKIADDIYSIHKPVTSVGVGQSVAGGAANTAACDMDIVTQTQRQKRVNDIMEQYTKDSRKMAECYTKLLRAVQFLKHCEKSETAFPGGAESLTEPLAGFVAVDETITKQETVTSKAGSAAQTRLPFMSSLIPRANDGHNLNCGARADIAKHIEDVAKVLEDEVTAYEEVYKHLEGTVTTTTNYICTVPFPSGTASMYCTQDSGAAAEAGSSDIIFRVGPGRYQNCLCLTKTNNNLVMCVRGRDQGWHSVCQREGIAPPHLWPSLSPPPACSLQLYHCSFASRAYNSTSPYMVENDSV</sequence>
<reference evidence="4" key="3">
    <citation type="journal article" date="2014" name="Nature">
        <title>Elephant shark genome provides unique insights into gnathostome evolution.</title>
        <authorList>
            <consortium name="International Elephant Shark Genome Sequencing Consortium"/>
            <person name="Venkatesh B."/>
            <person name="Lee A.P."/>
            <person name="Ravi V."/>
            <person name="Maurya A.K."/>
            <person name="Lian M.M."/>
            <person name="Swann J.B."/>
            <person name="Ohta Y."/>
            <person name="Flajnik M.F."/>
            <person name="Sutoh Y."/>
            <person name="Kasahara M."/>
            <person name="Hoon S."/>
            <person name="Gangu V."/>
            <person name="Roy S.W."/>
            <person name="Irimia M."/>
            <person name="Korzh V."/>
            <person name="Kondrychyn I."/>
            <person name="Lim Z.W."/>
            <person name="Tay B.H."/>
            <person name="Tohari S."/>
            <person name="Kong K.W."/>
            <person name="Ho S."/>
            <person name="Lorente-Galdos B."/>
            <person name="Quilez J."/>
            <person name="Marques-Bonet T."/>
            <person name="Raney B.J."/>
            <person name="Ingham P.W."/>
            <person name="Tay A."/>
            <person name="Hillier L.W."/>
            <person name="Minx P."/>
            <person name="Boehm T."/>
            <person name="Wilson R.K."/>
            <person name="Brenner S."/>
            <person name="Warren W.C."/>
        </authorList>
    </citation>
    <scope>NUCLEOTIDE SEQUENCE [LARGE SCALE GENOMIC DNA]</scope>
</reference>
<reference evidence="3" key="5">
    <citation type="submission" date="2025-09" db="UniProtKB">
        <authorList>
            <consortium name="Ensembl"/>
        </authorList>
    </citation>
    <scope>IDENTIFICATION</scope>
</reference>
<dbReference type="GO" id="GO:0016020">
    <property type="term" value="C:membrane"/>
    <property type="evidence" value="ECO:0007669"/>
    <property type="project" value="TreeGrafter"/>
</dbReference>
<proteinExistence type="inferred from homology"/>
<dbReference type="AlphaFoldDB" id="A0A4W3J0S1"/>
<reference evidence="3" key="4">
    <citation type="submission" date="2025-08" db="UniProtKB">
        <authorList>
            <consortium name="Ensembl"/>
        </authorList>
    </citation>
    <scope>IDENTIFICATION</scope>
</reference>
<reference evidence="4" key="2">
    <citation type="journal article" date="2007" name="PLoS Biol.">
        <title>Survey sequencing and comparative analysis of the elephant shark (Callorhinchus milii) genome.</title>
        <authorList>
            <person name="Venkatesh B."/>
            <person name="Kirkness E.F."/>
            <person name="Loh Y.H."/>
            <person name="Halpern A.L."/>
            <person name="Lee A.P."/>
            <person name="Johnson J."/>
            <person name="Dandona N."/>
            <person name="Viswanathan L.D."/>
            <person name="Tay A."/>
            <person name="Venter J.C."/>
            <person name="Strausberg R.L."/>
            <person name="Brenner S."/>
        </authorList>
    </citation>
    <scope>NUCLEOTIDE SEQUENCE [LARGE SCALE GENOMIC DNA]</scope>
</reference>
<reference evidence="4" key="1">
    <citation type="journal article" date="2006" name="Science">
        <title>Ancient noncoding elements conserved in the human genome.</title>
        <authorList>
            <person name="Venkatesh B."/>
            <person name="Kirkness E.F."/>
            <person name="Loh Y.H."/>
            <person name="Halpern A.L."/>
            <person name="Lee A.P."/>
            <person name="Johnson J."/>
            <person name="Dandona N."/>
            <person name="Viswanathan L.D."/>
            <person name="Tay A."/>
            <person name="Venter J.C."/>
            <person name="Strausberg R.L."/>
            <person name="Brenner S."/>
        </authorList>
    </citation>
    <scope>NUCLEOTIDE SEQUENCE [LARGE SCALE GENOMIC DNA]</scope>
</reference>
<keyword evidence="2" id="KW-0175">Coiled coil</keyword>
<evidence type="ECO:0000313" key="3">
    <source>
        <dbReference type="Ensembl" id="ENSCMIP00000026410.1"/>
    </source>
</evidence>
<protein>
    <submittedName>
        <fullName evidence="3">Uncharacterized LOC103187865</fullName>
    </submittedName>
</protein>